<gene>
    <name evidence="1" type="ORF">EVAR_8282_1</name>
</gene>
<name>A0A4C1Y6Z3_EUMVA</name>
<evidence type="ECO:0000313" key="2">
    <source>
        <dbReference type="Proteomes" id="UP000299102"/>
    </source>
</evidence>
<sequence length="84" mass="9516">MTIEIMTKAATSRRITLKGNTFGTRDDNYASVKYVLSFTRKKRDECKASAQTATRILHATPRASPKRINVKRWTFACVPPQISI</sequence>
<keyword evidence="2" id="KW-1185">Reference proteome</keyword>
<comment type="caution">
    <text evidence="1">The sequence shown here is derived from an EMBL/GenBank/DDBJ whole genome shotgun (WGS) entry which is preliminary data.</text>
</comment>
<protein>
    <submittedName>
        <fullName evidence="1">Uncharacterized protein</fullName>
    </submittedName>
</protein>
<proteinExistence type="predicted"/>
<reference evidence="1 2" key="1">
    <citation type="journal article" date="2019" name="Commun. Biol.">
        <title>The bagworm genome reveals a unique fibroin gene that provides high tensile strength.</title>
        <authorList>
            <person name="Kono N."/>
            <person name="Nakamura H."/>
            <person name="Ohtoshi R."/>
            <person name="Tomita M."/>
            <person name="Numata K."/>
            <person name="Arakawa K."/>
        </authorList>
    </citation>
    <scope>NUCLEOTIDE SEQUENCE [LARGE SCALE GENOMIC DNA]</scope>
</reference>
<evidence type="ECO:0000313" key="1">
    <source>
        <dbReference type="EMBL" id="GBP71676.1"/>
    </source>
</evidence>
<dbReference type="Proteomes" id="UP000299102">
    <property type="component" value="Unassembled WGS sequence"/>
</dbReference>
<organism evidence="1 2">
    <name type="scientific">Eumeta variegata</name>
    <name type="common">Bagworm moth</name>
    <name type="synonym">Eumeta japonica</name>
    <dbReference type="NCBI Taxonomy" id="151549"/>
    <lineage>
        <taxon>Eukaryota</taxon>
        <taxon>Metazoa</taxon>
        <taxon>Ecdysozoa</taxon>
        <taxon>Arthropoda</taxon>
        <taxon>Hexapoda</taxon>
        <taxon>Insecta</taxon>
        <taxon>Pterygota</taxon>
        <taxon>Neoptera</taxon>
        <taxon>Endopterygota</taxon>
        <taxon>Lepidoptera</taxon>
        <taxon>Glossata</taxon>
        <taxon>Ditrysia</taxon>
        <taxon>Tineoidea</taxon>
        <taxon>Psychidae</taxon>
        <taxon>Oiketicinae</taxon>
        <taxon>Eumeta</taxon>
    </lineage>
</organism>
<dbReference type="AlphaFoldDB" id="A0A4C1Y6Z3"/>
<dbReference type="EMBL" id="BGZK01001117">
    <property type="protein sequence ID" value="GBP71676.1"/>
    <property type="molecule type" value="Genomic_DNA"/>
</dbReference>
<accession>A0A4C1Y6Z3</accession>